<proteinExistence type="predicted"/>
<protein>
    <submittedName>
        <fullName evidence="2">Uncharacterized protein</fullName>
    </submittedName>
</protein>
<accession>A0A5N7APE2</accession>
<organism evidence="2 3">
    <name type="scientific">Aspergillus bertholletiae</name>
    <dbReference type="NCBI Taxonomy" id="1226010"/>
    <lineage>
        <taxon>Eukaryota</taxon>
        <taxon>Fungi</taxon>
        <taxon>Dikarya</taxon>
        <taxon>Ascomycota</taxon>
        <taxon>Pezizomycotina</taxon>
        <taxon>Eurotiomycetes</taxon>
        <taxon>Eurotiomycetidae</taxon>
        <taxon>Eurotiales</taxon>
        <taxon>Aspergillaceae</taxon>
        <taxon>Aspergillus</taxon>
        <taxon>Aspergillus subgen. Circumdati</taxon>
    </lineage>
</organism>
<keyword evidence="3" id="KW-1185">Reference proteome</keyword>
<gene>
    <name evidence="2" type="ORF">BDV26DRAFT_121078</name>
</gene>
<evidence type="ECO:0000256" key="1">
    <source>
        <dbReference type="SAM" id="Phobius"/>
    </source>
</evidence>
<keyword evidence="1" id="KW-0472">Membrane</keyword>
<dbReference type="Proteomes" id="UP000326198">
    <property type="component" value="Unassembled WGS sequence"/>
</dbReference>
<dbReference type="AlphaFoldDB" id="A0A5N7APE2"/>
<evidence type="ECO:0000313" key="2">
    <source>
        <dbReference type="EMBL" id="KAE8371712.1"/>
    </source>
</evidence>
<feature type="transmembrane region" description="Helical" evidence="1">
    <location>
        <begin position="14"/>
        <end position="35"/>
    </location>
</feature>
<keyword evidence="1" id="KW-1133">Transmembrane helix</keyword>
<dbReference type="EMBL" id="ML736403">
    <property type="protein sequence ID" value="KAE8371712.1"/>
    <property type="molecule type" value="Genomic_DNA"/>
</dbReference>
<sequence length="92" mass="10762">MKHPRLSYYLLPMLTRWTSLTAPSGHFLSLLIGAFRHRMNRIDSPSPWWGFIKRTGIKIMGSPFFLPLFFLEKTTPHSPSLDSRRSLPLYDQ</sequence>
<keyword evidence="1" id="KW-0812">Transmembrane</keyword>
<evidence type="ECO:0000313" key="3">
    <source>
        <dbReference type="Proteomes" id="UP000326198"/>
    </source>
</evidence>
<reference evidence="2 3" key="1">
    <citation type="submission" date="2019-04" db="EMBL/GenBank/DDBJ databases">
        <title>Friends and foes A comparative genomics studyof 23 Aspergillus species from section Flavi.</title>
        <authorList>
            <consortium name="DOE Joint Genome Institute"/>
            <person name="Kjaerbolling I."/>
            <person name="Vesth T."/>
            <person name="Frisvad J.C."/>
            <person name="Nybo J.L."/>
            <person name="Theobald S."/>
            <person name="Kildgaard S."/>
            <person name="Isbrandt T."/>
            <person name="Kuo A."/>
            <person name="Sato A."/>
            <person name="Lyhne E.K."/>
            <person name="Kogle M.E."/>
            <person name="Wiebenga A."/>
            <person name="Kun R.S."/>
            <person name="Lubbers R.J."/>
            <person name="Makela M.R."/>
            <person name="Barry K."/>
            <person name="Chovatia M."/>
            <person name="Clum A."/>
            <person name="Daum C."/>
            <person name="Haridas S."/>
            <person name="He G."/>
            <person name="LaButti K."/>
            <person name="Lipzen A."/>
            <person name="Mondo S."/>
            <person name="Riley R."/>
            <person name="Salamov A."/>
            <person name="Simmons B.A."/>
            <person name="Magnuson J.K."/>
            <person name="Henrissat B."/>
            <person name="Mortensen U.H."/>
            <person name="Larsen T.O."/>
            <person name="Devries R.P."/>
            <person name="Grigoriev I.V."/>
            <person name="Machida M."/>
            <person name="Baker S.E."/>
            <person name="Andersen M.R."/>
        </authorList>
    </citation>
    <scope>NUCLEOTIDE SEQUENCE [LARGE SCALE GENOMIC DNA]</scope>
    <source>
        <strain evidence="2 3">IBT 29228</strain>
    </source>
</reference>
<name>A0A5N7APE2_9EURO</name>